<keyword evidence="3 5" id="KW-0175">Coiled coil</keyword>
<evidence type="ECO:0000313" key="9">
    <source>
        <dbReference type="Proteomes" id="UP000010880"/>
    </source>
</evidence>
<dbReference type="Proteomes" id="UP000010880">
    <property type="component" value="Chromosome"/>
</dbReference>
<proteinExistence type="inferred from homology"/>
<dbReference type="InterPro" id="IPR010809">
    <property type="entry name" value="FliD_C"/>
</dbReference>
<keyword evidence="9" id="KW-1185">Reference proteome</keyword>
<comment type="subunit">
    <text evidence="2 5">Homopentamer.</text>
</comment>
<name>L0KDH5_HALHC</name>
<dbReference type="RefSeq" id="WP_015327857.1">
    <property type="nucleotide sequence ID" value="NC_019978.1"/>
</dbReference>
<comment type="function">
    <text evidence="5">Required for morphogenesis and for the elongation of the flagellar filament by facilitating polymerization of the flagellin monomers at the tip of growing filament. Forms a capping structure, which prevents flagellin subunits (transported through the central channel of the flagellum) from leaking out without polymerization at the distal end.</text>
</comment>
<dbReference type="STRING" id="748449.Halha_2269"/>
<evidence type="ECO:0000259" key="7">
    <source>
        <dbReference type="Pfam" id="PF07195"/>
    </source>
</evidence>
<dbReference type="eggNOG" id="COG1345">
    <property type="taxonomic scope" value="Bacteria"/>
</dbReference>
<keyword evidence="8" id="KW-0282">Flagellum</keyword>
<evidence type="ECO:0000313" key="8">
    <source>
        <dbReference type="EMBL" id="AGB42143.1"/>
    </source>
</evidence>
<keyword evidence="4 5" id="KW-0975">Bacterial flagellum</keyword>
<protein>
    <recommendedName>
        <fullName evidence="5">Flagellar hook-associated protein 2</fullName>
        <shortName evidence="5">HAP2</shortName>
    </recommendedName>
    <alternativeName>
        <fullName evidence="5">Flagellar cap protein</fullName>
    </alternativeName>
</protein>
<dbReference type="OrthoDB" id="9776025at2"/>
<feature type="domain" description="Flagellar hook-associated protein 2 C-terminal" evidence="7">
    <location>
        <begin position="343"/>
        <end position="568"/>
    </location>
</feature>
<dbReference type="EMBL" id="CP003359">
    <property type="protein sequence ID" value="AGB42143.1"/>
    <property type="molecule type" value="Genomic_DNA"/>
</dbReference>
<organism evidence="8 9">
    <name type="scientific">Halobacteroides halobius (strain ATCC 35273 / DSM 5150 / MD-1)</name>
    <dbReference type="NCBI Taxonomy" id="748449"/>
    <lineage>
        <taxon>Bacteria</taxon>
        <taxon>Bacillati</taxon>
        <taxon>Bacillota</taxon>
        <taxon>Clostridia</taxon>
        <taxon>Halanaerobiales</taxon>
        <taxon>Halobacteroidaceae</taxon>
        <taxon>Halobacteroides</taxon>
    </lineage>
</organism>
<reference evidence="9" key="1">
    <citation type="submission" date="2012-02" db="EMBL/GenBank/DDBJ databases">
        <title>The complete genome of Halobacteroides halobius DSM 5150.</title>
        <authorList>
            <person name="Lucas S."/>
            <person name="Copeland A."/>
            <person name="Lapidus A."/>
            <person name="Glavina del Rio T."/>
            <person name="Dalin E."/>
            <person name="Tice H."/>
            <person name="Bruce D."/>
            <person name="Goodwin L."/>
            <person name="Pitluck S."/>
            <person name="Peters L."/>
            <person name="Mikhailova N."/>
            <person name="Gu W."/>
            <person name="Kyrpides N."/>
            <person name="Mavromatis K."/>
            <person name="Ivanova N."/>
            <person name="Brettin T."/>
            <person name="Detter J.C."/>
            <person name="Han C."/>
            <person name="Larimer F."/>
            <person name="Land M."/>
            <person name="Hauser L."/>
            <person name="Markowitz V."/>
            <person name="Cheng J.-F."/>
            <person name="Hugenholtz P."/>
            <person name="Woyke T."/>
            <person name="Wu D."/>
            <person name="Tindall B."/>
            <person name="Pomrenke H."/>
            <person name="Brambilla E."/>
            <person name="Klenk H.-P."/>
            <person name="Eisen J.A."/>
        </authorList>
    </citation>
    <scope>NUCLEOTIDE SEQUENCE [LARGE SCALE GENOMIC DNA]</scope>
    <source>
        <strain evidence="9">ATCC 35273 / DSM 5150 / MD-1</strain>
    </source>
</reference>
<keyword evidence="5" id="KW-0964">Secreted</keyword>
<dbReference type="PANTHER" id="PTHR30288">
    <property type="entry name" value="FLAGELLAR CAP/ASSEMBLY PROTEIN FLID"/>
    <property type="match status" value="1"/>
</dbReference>
<dbReference type="PANTHER" id="PTHR30288:SF0">
    <property type="entry name" value="FLAGELLAR HOOK-ASSOCIATED PROTEIN 2"/>
    <property type="match status" value="1"/>
</dbReference>
<evidence type="ECO:0000256" key="4">
    <source>
        <dbReference type="ARBA" id="ARBA00023143"/>
    </source>
</evidence>
<feature type="coiled-coil region" evidence="5">
    <location>
        <begin position="524"/>
        <end position="569"/>
    </location>
</feature>
<dbReference type="GO" id="GO:0007155">
    <property type="term" value="P:cell adhesion"/>
    <property type="evidence" value="ECO:0007669"/>
    <property type="project" value="InterPro"/>
</dbReference>
<sequence>MDVSLSGLASGFPTDQFIKKMMYISRQQTIAPIQDDISQIRQEKNAWRDVNSRLSKLDKLFEDLQKQETFTSKKTTTSDKDVLTASATTEAIKGSYDITIDQKAQAQRVVGSTKIAEATSSGTQDATTADGDASDIAMEDGKTYDVTDITDTTIDGSTYKYGLTNSNGDVVAISKNGENYTALKLATAEGNLGNLNLDTDTGGNYNFGYQVSTGTTLKMHGTEGGEQNTLTQNSLYDTVGSDPQINKTIIDMTSSDTLSDFVTKINDSQAGVTASIVDNRLVLESNKTGADSSMTLNENGGNLLTDLGVYDSTNSDNGYVNEGGTDGIEDTPSNDAEDGYQPAQDAKITINGISGITSSDNSFENAVDAVTFNIENSAQVGDTATIDVSADTDKAYNALKDMVNQYNSVVDFTDTKSAKKATLQGDGTLMRLQSSLRTKLTEEVATGNDITTAFEVGIEVDRYGKISINKSEFKKAIQNNPQQVVDLFTADSEDANYNYDGIATKLKEYTNMMVKSEGIIPNKTEMLGDQIERMKESIKDQERNLALRKQNLEQQFLAMEKAIANMNSQQSWLSGQISSLGLM</sequence>
<dbReference type="Pfam" id="PF07195">
    <property type="entry name" value="FliD_C"/>
    <property type="match status" value="1"/>
</dbReference>
<dbReference type="GO" id="GO:0005576">
    <property type="term" value="C:extracellular region"/>
    <property type="evidence" value="ECO:0007669"/>
    <property type="project" value="UniProtKB-SubCell"/>
</dbReference>
<dbReference type="GO" id="GO:0009424">
    <property type="term" value="C:bacterial-type flagellum hook"/>
    <property type="evidence" value="ECO:0007669"/>
    <property type="project" value="UniProtKB-UniRule"/>
</dbReference>
<evidence type="ECO:0000256" key="2">
    <source>
        <dbReference type="ARBA" id="ARBA00011255"/>
    </source>
</evidence>
<evidence type="ECO:0000256" key="1">
    <source>
        <dbReference type="ARBA" id="ARBA00009764"/>
    </source>
</evidence>
<dbReference type="GO" id="GO:0071973">
    <property type="term" value="P:bacterial-type flagellum-dependent cell motility"/>
    <property type="evidence" value="ECO:0007669"/>
    <property type="project" value="TreeGrafter"/>
</dbReference>
<dbReference type="KEGG" id="hhl:Halha_2269"/>
<gene>
    <name evidence="8" type="ordered locus">Halha_2269</name>
</gene>
<dbReference type="InterPro" id="IPR040026">
    <property type="entry name" value="FliD"/>
</dbReference>
<dbReference type="GO" id="GO:0009421">
    <property type="term" value="C:bacterial-type flagellum filament cap"/>
    <property type="evidence" value="ECO:0007669"/>
    <property type="project" value="InterPro"/>
</dbReference>
<comment type="similarity">
    <text evidence="1 5">Belongs to the FliD family.</text>
</comment>
<feature type="domain" description="Flagellar hook-associated protein 2 N-terminal" evidence="6">
    <location>
        <begin position="10"/>
        <end position="107"/>
    </location>
</feature>
<keyword evidence="8" id="KW-0966">Cell projection</keyword>
<dbReference type="Pfam" id="PF02465">
    <property type="entry name" value="FliD_N"/>
    <property type="match status" value="1"/>
</dbReference>
<comment type="subcellular location">
    <subcellularLocation>
        <location evidence="5">Secreted</location>
    </subcellularLocation>
    <subcellularLocation>
        <location evidence="5">Bacterial flagellum</location>
    </subcellularLocation>
</comment>
<evidence type="ECO:0000259" key="6">
    <source>
        <dbReference type="Pfam" id="PF02465"/>
    </source>
</evidence>
<dbReference type="InterPro" id="IPR003481">
    <property type="entry name" value="FliD_N"/>
</dbReference>
<dbReference type="AlphaFoldDB" id="L0KDH5"/>
<evidence type="ECO:0000256" key="5">
    <source>
        <dbReference type="RuleBase" id="RU362066"/>
    </source>
</evidence>
<accession>L0KDH5</accession>
<evidence type="ECO:0000256" key="3">
    <source>
        <dbReference type="ARBA" id="ARBA00023054"/>
    </source>
</evidence>
<dbReference type="HOGENOM" id="CLU_015182_4_0_9"/>
<keyword evidence="8" id="KW-0969">Cilium</keyword>